<gene>
    <name evidence="2" type="ORF">ROG8370_03387</name>
</gene>
<sequence>MQKLIAIVNVIAWGGFWAFGYLALSSDINATGQMVTAAILAAMGGGLGMLAFFWLVRHSEETGYAKRPNRANKRDDEIDTYGEVTRNVLS</sequence>
<keyword evidence="3" id="KW-1185">Reference proteome</keyword>
<protein>
    <submittedName>
        <fullName evidence="2">Uncharacterized protein</fullName>
    </submittedName>
</protein>
<keyword evidence="1" id="KW-0812">Transmembrane</keyword>
<dbReference type="RefSeq" id="WP_085828324.1">
    <property type="nucleotide sequence ID" value="NZ_FWFJ01000046.1"/>
</dbReference>
<dbReference type="OrthoDB" id="7869559at2"/>
<dbReference type="EMBL" id="FWFJ01000046">
    <property type="protein sequence ID" value="SLN70804.1"/>
    <property type="molecule type" value="Genomic_DNA"/>
</dbReference>
<reference evidence="3" key="1">
    <citation type="submission" date="2017-03" db="EMBL/GenBank/DDBJ databases">
        <authorList>
            <person name="Rodrigo-Torres L."/>
            <person name="Arahal R.D."/>
            <person name="Lucena T."/>
        </authorList>
    </citation>
    <scope>NUCLEOTIDE SEQUENCE [LARGE SCALE GENOMIC DNA]</scope>
    <source>
        <strain evidence="3">CECT 8370</strain>
    </source>
</reference>
<keyword evidence="1" id="KW-0472">Membrane</keyword>
<keyword evidence="1" id="KW-1133">Transmembrane helix</keyword>
<feature type="transmembrane region" description="Helical" evidence="1">
    <location>
        <begin position="7"/>
        <end position="24"/>
    </location>
</feature>
<dbReference type="AlphaFoldDB" id="A0A1X7A4V4"/>
<accession>A0A1X7A4V4</accession>
<feature type="transmembrane region" description="Helical" evidence="1">
    <location>
        <begin position="36"/>
        <end position="56"/>
    </location>
</feature>
<organism evidence="2 3">
    <name type="scientific">Roseovarius gaetbuli</name>
    <dbReference type="NCBI Taxonomy" id="1356575"/>
    <lineage>
        <taxon>Bacteria</taxon>
        <taxon>Pseudomonadati</taxon>
        <taxon>Pseudomonadota</taxon>
        <taxon>Alphaproteobacteria</taxon>
        <taxon>Rhodobacterales</taxon>
        <taxon>Roseobacteraceae</taxon>
        <taxon>Roseovarius</taxon>
    </lineage>
</organism>
<evidence type="ECO:0000256" key="1">
    <source>
        <dbReference type="SAM" id="Phobius"/>
    </source>
</evidence>
<dbReference type="Proteomes" id="UP000194012">
    <property type="component" value="Unassembled WGS sequence"/>
</dbReference>
<proteinExistence type="predicted"/>
<name>A0A1X7A4V4_9RHOB</name>
<evidence type="ECO:0000313" key="3">
    <source>
        <dbReference type="Proteomes" id="UP000194012"/>
    </source>
</evidence>
<evidence type="ECO:0000313" key="2">
    <source>
        <dbReference type="EMBL" id="SLN70804.1"/>
    </source>
</evidence>